<dbReference type="InterPro" id="IPR022784">
    <property type="entry name" value="Ribosome_bgen_Alb1"/>
</dbReference>
<dbReference type="GO" id="GO:1990275">
    <property type="term" value="F:preribosome binding"/>
    <property type="evidence" value="ECO:0007669"/>
    <property type="project" value="EnsemblFungi"/>
</dbReference>
<dbReference type="GO" id="GO:0000055">
    <property type="term" value="P:ribosomal large subunit export from nucleus"/>
    <property type="evidence" value="ECO:0007669"/>
    <property type="project" value="EnsemblFungi"/>
</dbReference>
<accession>A7TPQ7</accession>
<evidence type="ECO:0000256" key="4">
    <source>
        <dbReference type="ARBA" id="ARBA00022490"/>
    </source>
</evidence>
<evidence type="ECO:0000256" key="1">
    <source>
        <dbReference type="ARBA" id="ARBA00004123"/>
    </source>
</evidence>
<keyword evidence="3" id="KW-0813">Transport</keyword>
<dbReference type="InterPro" id="IPR053278">
    <property type="entry name" value="Pre-60S_factor_ECM1"/>
</dbReference>
<comment type="subcellular location">
    <subcellularLocation>
        <location evidence="2">Cytoplasm</location>
    </subcellularLocation>
    <subcellularLocation>
        <location evidence="1">Nucleus</location>
    </subcellularLocation>
</comment>
<dbReference type="OrthoDB" id="4068492at2759"/>
<dbReference type="GO" id="GO:0030687">
    <property type="term" value="C:preribosome, large subunit precursor"/>
    <property type="evidence" value="ECO:0007669"/>
    <property type="project" value="EnsemblFungi"/>
</dbReference>
<dbReference type="OMA" id="NTRKAGW"/>
<dbReference type="PhylomeDB" id="A7TPQ7"/>
<dbReference type="PANTHER" id="PTHR28280">
    <property type="entry name" value="SHUTTLING PRE-60S FACTOR ECM1"/>
    <property type="match status" value="1"/>
</dbReference>
<sequence>MARKVTKNSRAARRGLTEVFEPEANSLSELPRAQKTDLTNILVRTAAKNEALLDAKIGKKRAKKSGINKKALELKLTETETLIEKQKLQRALNITNRLDGKIAKSVARAKYVQKARKAGWETTNQLIRNELTINNDEVKATTKEKTEDNTSTVEAMEEHVETYGDVEGYDDLEEDNDKSVPKTKNMFELLNDDIEQ</sequence>
<gene>
    <name evidence="8" type="ORF">Kpol_1049p17</name>
</gene>
<dbReference type="PANTHER" id="PTHR28280:SF1">
    <property type="entry name" value="SHUTTLING PRE-60S FACTOR ECM1"/>
    <property type="match status" value="1"/>
</dbReference>
<protein>
    <submittedName>
        <fullName evidence="8">Uncharacterized protein</fullName>
    </submittedName>
</protein>
<evidence type="ECO:0000256" key="6">
    <source>
        <dbReference type="ARBA" id="ARBA00023242"/>
    </source>
</evidence>
<dbReference type="EMBL" id="DS480446">
    <property type="protein sequence ID" value="EDO15759.1"/>
    <property type="molecule type" value="Genomic_DNA"/>
</dbReference>
<dbReference type="HOGENOM" id="CLU_090725_0_0_1"/>
<name>A7TPQ7_VANPO</name>
<evidence type="ECO:0000256" key="3">
    <source>
        <dbReference type="ARBA" id="ARBA00022448"/>
    </source>
</evidence>
<dbReference type="eggNOG" id="ENOG502S24Y">
    <property type="taxonomic scope" value="Eukaryota"/>
</dbReference>
<evidence type="ECO:0000313" key="9">
    <source>
        <dbReference type="Proteomes" id="UP000000267"/>
    </source>
</evidence>
<proteinExistence type="predicted"/>
<dbReference type="InParanoid" id="A7TPQ7"/>
<keyword evidence="5" id="KW-0690">Ribosome biogenesis</keyword>
<dbReference type="GeneID" id="5543853"/>
<keyword evidence="9" id="KW-1185">Reference proteome</keyword>
<reference evidence="8 9" key="1">
    <citation type="journal article" date="2007" name="Proc. Natl. Acad. Sci. U.S.A.">
        <title>Independent sorting-out of thousands of duplicated gene pairs in two yeast species descended from a whole-genome duplication.</title>
        <authorList>
            <person name="Scannell D.R."/>
            <person name="Frank A.C."/>
            <person name="Conant G.C."/>
            <person name="Byrne K.P."/>
            <person name="Woolfit M."/>
            <person name="Wolfe K.H."/>
        </authorList>
    </citation>
    <scope>NUCLEOTIDE SEQUENCE [LARGE SCALE GENOMIC DNA]</scope>
    <source>
        <strain evidence="9">ATCC 22028 / DSM 70294 / BCRC 21397 / CBS 2163 / NBRC 10782 / NRRL Y-8283 / UCD 57-17</strain>
    </source>
</reference>
<dbReference type="Pfam" id="PF09135">
    <property type="entry name" value="Alb1"/>
    <property type="match status" value="1"/>
</dbReference>
<dbReference type="RefSeq" id="XP_001643617.1">
    <property type="nucleotide sequence ID" value="XM_001643567.1"/>
</dbReference>
<dbReference type="STRING" id="436907.A7TPQ7"/>
<dbReference type="AlphaFoldDB" id="A7TPQ7"/>
<feature type="compositionally biased region" description="Acidic residues" evidence="7">
    <location>
        <begin position="167"/>
        <end position="176"/>
    </location>
</feature>
<evidence type="ECO:0000256" key="7">
    <source>
        <dbReference type="SAM" id="MobiDB-lite"/>
    </source>
</evidence>
<dbReference type="FunCoup" id="A7TPQ7">
    <property type="interactions" value="178"/>
</dbReference>
<keyword evidence="4" id="KW-0963">Cytoplasm</keyword>
<organism evidence="9">
    <name type="scientific">Vanderwaltozyma polyspora (strain ATCC 22028 / DSM 70294 / BCRC 21397 / CBS 2163 / NBRC 10782 / NRRL Y-8283 / UCD 57-17)</name>
    <name type="common">Kluyveromyces polysporus</name>
    <dbReference type="NCBI Taxonomy" id="436907"/>
    <lineage>
        <taxon>Eukaryota</taxon>
        <taxon>Fungi</taxon>
        <taxon>Dikarya</taxon>
        <taxon>Ascomycota</taxon>
        <taxon>Saccharomycotina</taxon>
        <taxon>Saccharomycetes</taxon>
        <taxon>Saccharomycetales</taxon>
        <taxon>Saccharomycetaceae</taxon>
        <taxon>Vanderwaltozyma</taxon>
    </lineage>
</organism>
<dbReference type="KEGG" id="vpo:Kpol_1049p17"/>
<evidence type="ECO:0000256" key="2">
    <source>
        <dbReference type="ARBA" id="ARBA00004496"/>
    </source>
</evidence>
<keyword evidence="6" id="KW-0539">Nucleus</keyword>
<dbReference type="Proteomes" id="UP000000267">
    <property type="component" value="Unassembled WGS sequence"/>
</dbReference>
<evidence type="ECO:0000313" key="8">
    <source>
        <dbReference type="EMBL" id="EDO15759.1"/>
    </source>
</evidence>
<evidence type="ECO:0000256" key="5">
    <source>
        <dbReference type="ARBA" id="ARBA00022517"/>
    </source>
</evidence>
<dbReference type="GO" id="GO:0005730">
    <property type="term" value="C:nucleolus"/>
    <property type="evidence" value="ECO:0007669"/>
    <property type="project" value="EnsemblFungi"/>
</dbReference>
<dbReference type="GO" id="GO:0005737">
    <property type="term" value="C:cytoplasm"/>
    <property type="evidence" value="ECO:0007669"/>
    <property type="project" value="UniProtKB-SubCell"/>
</dbReference>
<feature type="region of interest" description="Disordered" evidence="7">
    <location>
        <begin position="164"/>
        <end position="184"/>
    </location>
</feature>